<dbReference type="InterPro" id="IPR049304">
    <property type="entry name" value="Gly_rich_dom"/>
</dbReference>
<organism evidence="2">
    <name type="scientific">marine sediment metagenome</name>
    <dbReference type="NCBI Taxonomy" id="412755"/>
    <lineage>
        <taxon>unclassified sequences</taxon>
        <taxon>metagenomes</taxon>
        <taxon>ecological metagenomes</taxon>
    </lineage>
</organism>
<dbReference type="Pfam" id="PF21722">
    <property type="entry name" value="Gly_rich_2"/>
    <property type="match status" value="1"/>
</dbReference>
<dbReference type="AlphaFoldDB" id="A0A0F9G4G5"/>
<accession>A0A0F9G4G5</accession>
<gene>
    <name evidence="2" type="ORF">LCGC14_2164880</name>
</gene>
<protein>
    <recommendedName>
        <fullName evidence="1">Glycine-rich domain-containing protein</fullName>
    </recommendedName>
</protein>
<evidence type="ECO:0000313" key="2">
    <source>
        <dbReference type="EMBL" id="KKL64455.1"/>
    </source>
</evidence>
<sequence>MKKLMLFMFIIVLLVGTVSAVGSSFEFDNVKNYDKETQTIEIRNSILGIPFFQLDKIAEYTLLRNTYTCLINCEAEGITTLYMNGSLFQNMRFENRKGEDRNVDVQIYLIKNISQVIWNEVYSDSSNKTLISNKSKIITYEQEVQYNFEELSTGTYKWKIKGTKDIYESIDWIGRSIGGIELVDWAWWDALPGNFQAFTTAGTDNFTVPTGVISVNVLIVGGGAGGGRCLGGGGGAGGIVFNESYSVTAETNVSVTIGSGGGGSIADASPGTSGTNSTFNILNASGGGGGGSISDTPGIDGGSGGGGSRFAAAGGVGIAGQGFAGGVGGSNSGGGGGGNQEIGQIGVVDVGGDGGAGNATVWGLSVLNLSCGGGAGGNSGATGDGGCASAGDGRNLAAGTHAENNSGSGGGGGGCSGGNFNGGAGGSGLVVVRWNLSVPTITVFSPTNTTFTTSTIFFNASIEDTVDEFIVNYNGTNITSFTINTTLEVEDGNHQLLIYANGSSTPNWGLNDTIFFTVDTAPVINVF</sequence>
<feature type="domain" description="Glycine-rich" evidence="1">
    <location>
        <begin position="199"/>
        <end position="434"/>
    </location>
</feature>
<name>A0A0F9G4G5_9ZZZZ</name>
<dbReference type="EMBL" id="LAZR01027838">
    <property type="protein sequence ID" value="KKL64455.1"/>
    <property type="molecule type" value="Genomic_DNA"/>
</dbReference>
<reference evidence="2" key="1">
    <citation type="journal article" date="2015" name="Nature">
        <title>Complex archaea that bridge the gap between prokaryotes and eukaryotes.</title>
        <authorList>
            <person name="Spang A."/>
            <person name="Saw J.H."/>
            <person name="Jorgensen S.L."/>
            <person name="Zaremba-Niedzwiedzka K."/>
            <person name="Martijn J."/>
            <person name="Lind A.E."/>
            <person name="van Eijk R."/>
            <person name="Schleper C."/>
            <person name="Guy L."/>
            <person name="Ettema T.J."/>
        </authorList>
    </citation>
    <scope>NUCLEOTIDE SEQUENCE</scope>
</reference>
<proteinExistence type="predicted"/>
<comment type="caution">
    <text evidence="2">The sequence shown here is derived from an EMBL/GenBank/DDBJ whole genome shotgun (WGS) entry which is preliminary data.</text>
</comment>
<evidence type="ECO:0000259" key="1">
    <source>
        <dbReference type="Pfam" id="PF21722"/>
    </source>
</evidence>
<feature type="non-terminal residue" evidence="2">
    <location>
        <position position="527"/>
    </location>
</feature>